<keyword evidence="12" id="KW-1208">Phospholipid metabolism</keyword>
<comment type="cofactor">
    <cofactor evidence="1">
        <name>Mg(2+)</name>
        <dbReference type="ChEBI" id="CHEBI:18420"/>
    </cofactor>
</comment>
<dbReference type="Proteomes" id="UP000199228">
    <property type="component" value="Unassembled WGS sequence"/>
</dbReference>
<dbReference type="EMBL" id="FMXR01000017">
    <property type="protein sequence ID" value="SDB29927.1"/>
    <property type="molecule type" value="Genomic_DNA"/>
</dbReference>
<dbReference type="GO" id="GO:0046872">
    <property type="term" value="F:metal ion binding"/>
    <property type="evidence" value="ECO:0007669"/>
    <property type="project" value="UniProtKB-KW"/>
</dbReference>
<dbReference type="PANTHER" id="PTHR12358">
    <property type="entry name" value="SPHINGOSINE KINASE"/>
    <property type="match status" value="1"/>
</dbReference>
<dbReference type="PROSITE" id="PS50146">
    <property type="entry name" value="DAGK"/>
    <property type="match status" value="1"/>
</dbReference>
<dbReference type="Pfam" id="PF19279">
    <property type="entry name" value="YegS_C"/>
    <property type="match status" value="1"/>
</dbReference>
<dbReference type="InterPro" id="IPR017438">
    <property type="entry name" value="ATP-NAD_kinase_N"/>
</dbReference>
<proteinExistence type="inferred from homology"/>
<keyword evidence="6" id="KW-0547">Nucleotide-binding</keyword>
<accession>A0A1G6CAL9</accession>
<evidence type="ECO:0000313" key="14">
    <source>
        <dbReference type="EMBL" id="SDB29927.1"/>
    </source>
</evidence>
<evidence type="ECO:0000256" key="3">
    <source>
        <dbReference type="ARBA" id="ARBA00022516"/>
    </source>
</evidence>
<evidence type="ECO:0000256" key="5">
    <source>
        <dbReference type="ARBA" id="ARBA00022723"/>
    </source>
</evidence>
<evidence type="ECO:0000256" key="6">
    <source>
        <dbReference type="ARBA" id="ARBA00022741"/>
    </source>
</evidence>
<evidence type="ECO:0000259" key="13">
    <source>
        <dbReference type="PROSITE" id="PS50146"/>
    </source>
</evidence>
<keyword evidence="9" id="KW-0460">Magnesium</keyword>
<reference evidence="14 15" key="1">
    <citation type="submission" date="2016-10" db="EMBL/GenBank/DDBJ databases">
        <authorList>
            <person name="de Groot N.N."/>
        </authorList>
    </citation>
    <scope>NUCLEOTIDE SEQUENCE [LARGE SCALE GENOMIC DNA]</scope>
    <source>
        <strain evidence="14 15">DSM 3217</strain>
    </source>
</reference>
<evidence type="ECO:0000313" key="15">
    <source>
        <dbReference type="Proteomes" id="UP000199228"/>
    </source>
</evidence>
<dbReference type="InterPro" id="IPR045540">
    <property type="entry name" value="YegS/DAGK_C"/>
</dbReference>
<evidence type="ECO:0000256" key="4">
    <source>
        <dbReference type="ARBA" id="ARBA00022679"/>
    </source>
</evidence>
<dbReference type="SMART" id="SM00046">
    <property type="entry name" value="DAGKc"/>
    <property type="match status" value="1"/>
</dbReference>
<feature type="domain" description="DAGKc" evidence="13">
    <location>
        <begin position="1"/>
        <end position="131"/>
    </location>
</feature>
<comment type="similarity">
    <text evidence="2">Belongs to the diacylglycerol/lipid kinase family.</text>
</comment>
<name>A0A1G6CAL9_EUBOX</name>
<keyword evidence="15" id="KW-1185">Reference proteome</keyword>
<dbReference type="Gene3D" id="2.60.200.40">
    <property type="match status" value="1"/>
</dbReference>
<dbReference type="NCBIfam" id="TIGR00147">
    <property type="entry name" value="YegS/Rv2252/BmrU family lipid kinase"/>
    <property type="match status" value="1"/>
</dbReference>
<dbReference type="InterPro" id="IPR005218">
    <property type="entry name" value="Diacylglycerol/lipid_kinase"/>
</dbReference>
<evidence type="ECO:0000256" key="10">
    <source>
        <dbReference type="ARBA" id="ARBA00023098"/>
    </source>
</evidence>
<dbReference type="RefSeq" id="WP_090174432.1">
    <property type="nucleotide sequence ID" value="NZ_FMXR01000017.1"/>
</dbReference>
<gene>
    <name evidence="14" type="ORF">SAMN02910417_02232</name>
</gene>
<dbReference type="InterPro" id="IPR016064">
    <property type="entry name" value="NAD/diacylglycerol_kinase_sf"/>
</dbReference>
<dbReference type="AlphaFoldDB" id="A0A1G6CAL9"/>
<evidence type="ECO:0000256" key="7">
    <source>
        <dbReference type="ARBA" id="ARBA00022777"/>
    </source>
</evidence>
<dbReference type="GO" id="GO:0004143">
    <property type="term" value="F:ATP-dependent diacylglycerol kinase activity"/>
    <property type="evidence" value="ECO:0007669"/>
    <property type="project" value="TreeGrafter"/>
</dbReference>
<keyword evidence="11" id="KW-0594">Phospholipid biosynthesis</keyword>
<dbReference type="PANTHER" id="PTHR12358:SF106">
    <property type="entry name" value="LIPID KINASE YEGS"/>
    <property type="match status" value="1"/>
</dbReference>
<dbReference type="InterPro" id="IPR050187">
    <property type="entry name" value="Lipid_Phosphate_FormReg"/>
</dbReference>
<dbReference type="OrthoDB" id="142078at2"/>
<keyword evidence="10" id="KW-0443">Lipid metabolism</keyword>
<dbReference type="Pfam" id="PF00781">
    <property type="entry name" value="DAGK_cat"/>
    <property type="match status" value="1"/>
</dbReference>
<keyword evidence="8" id="KW-0067">ATP-binding</keyword>
<keyword evidence="3" id="KW-0444">Lipid biosynthesis</keyword>
<evidence type="ECO:0000256" key="1">
    <source>
        <dbReference type="ARBA" id="ARBA00001946"/>
    </source>
</evidence>
<evidence type="ECO:0000256" key="8">
    <source>
        <dbReference type="ARBA" id="ARBA00022840"/>
    </source>
</evidence>
<evidence type="ECO:0000256" key="2">
    <source>
        <dbReference type="ARBA" id="ARBA00005983"/>
    </source>
</evidence>
<dbReference type="GO" id="GO:0005886">
    <property type="term" value="C:plasma membrane"/>
    <property type="evidence" value="ECO:0007669"/>
    <property type="project" value="TreeGrafter"/>
</dbReference>
<protein>
    <submittedName>
        <fullName evidence="14">Lipid kinase, YegS/Rv2252/BmrU family</fullName>
    </submittedName>
</protein>
<evidence type="ECO:0000256" key="9">
    <source>
        <dbReference type="ARBA" id="ARBA00022842"/>
    </source>
</evidence>
<organism evidence="14 15">
    <name type="scientific">Eubacterium oxidoreducens</name>
    <dbReference type="NCBI Taxonomy" id="1732"/>
    <lineage>
        <taxon>Bacteria</taxon>
        <taxon>Bacillati</taxon>
        <taxon>Bacillota</taxon>
        <taxon>Clostridia</taxon>
        <taxon>Eubacteriales</taxon>
        <taxon>Eubacteriaceae</taxon>
        <taxon>Eubacterium</taxon>
    </lineage>
</organism>
<dbReference type="GO" id="GO:0008654">
    <property type="term" value="P:phospholipid biosynthetic process"/>
    <property type="evidence" value="ECO:0007669"/>
    <property type="project" value="UniProtKB-KW"/>
</dbReference>
<keyword evidence="4" id="KW-0808">Transferase</keyword>
<sequence>MSKKALFIFNPLSGKGVIKNKVYEIVDIMVKNDYEVVIHPTQARKDAYHVVHETGGNYDLIVCGGGDGTLDEVVRGIMRGEHKTPLGYIPAGSTNDFANSLQLPKRTLKAAKVAVEGKQFPCDVGSFNGKNFVYVAAFGVLTDVSYATNQELKNVLGHAAYVVEGFKRFHGLDSIHMKIDFDGKVIEDDFCYGMVGNSAYVAGMRITYCNEVELDDGKFEIVLIKKPTNPVQLNRILSGMLSLTEEEELILIIQASHVKFYCEEPVSWTLDGEFGGEHTQVEIEVCNKAIALKVKEDYNPVYRLRPGQNPTVRMCRTPEEIEPMPQGKAEDETL</sequence>
<dbReference type="Gene3D" id="3.40.50.10330">
    <property type="entry name" value="Probable inorganic polyphosphate/atp-NAD kinase, domain 1"/>
    <property type="match status" value="1"/>
</dbReference>
<dbReference type="GO" id="GO:0005524">
    <property type="term" value="F:ATP binding"/>
    <property type="evidence" value="ECO:0007669"/>
    <property type="project" value="UniProtKB-KW"/>
</dbReference>
<dbReference type="STRING" id="1732.SAMN02910417_02232"/>
<evidence type="ECO:0000256" key="11">
    <source>
        <dbReference type="ARBA" id="ARBA00023209"/>
    </source>
</evidence>
<keyword evidence="7 14" id="KW-0418">Kinase</keyword>
<evidence type="ECO:0000256" key="12">
    <source>
        <dbReference type="ARBA" id="ARBA00023264"/>
    </source>
</evidence>
<keyword evidence="5" id="KW-0479">Metal-binding</keyword>
<dbReference type="SUPFAM" id="SSF111331">
    <property type="entry name" value="NAD kinase/diacylglycerol kinase-like"/>
    <property type="match status" value="1"/>
</dbReference>
<dbReference type="InterPro" id="IPR001206">
    <property type="entry name" value="Diacylglycerol_kinase_cat_dom"/>
</dbReference>